<feature type="transmembrane region" description="Helical" evidence="1">
    <location>
        <begin position="28"/>
        <end position="45"/>
    </location>
</feature>
<sequence length="161" mass="18205">MTNDKKKTTANEALSTEAPASERSWTRWILPTVGLVALIFLGLVIRDRLQSEVWSYYTDEEGLRVDVQEKKERMVLWQDPELSLFEERKKNPEDPGVVDPVNQASQSVEAAFSADGTLMVLTRFSSDFEKTSPEETGADLYLSSWDGRAWSRPEAMTALNT</sequence>
<evidence type="ECO:0008006" key="3">
    <source>
        <dbReference type="Google" id="ProtNLM"/>
    </source>
</evidence>
<dbReference type="EMBL" id="UINC01187290">
    <property type="protein sequence ID" value="SVD99939.1"/>
    <property type="molecule type" value="Genomic_DNA"/>
</dbReference>
<feature type="non-terminal residue" evidence="2">
    <location>
        <position position="161"/>
    </location>
</feature>
<organism evidence="2">
    <name type="scientific">marine metagenome</name>
    <dbReference type="NCBI Taxonomy" id="408172"/>
    <lineage>
        <taxon>unclassified sequences</taxon>
        <taxon>metagenomes</taxon>
        <taxon>ecological metagenomes</taxon>
    </lineage>
</organism>
<name>A0A382ZX97_9ZZZZ</name>
<evidence type="ECO:0000256" key="1">
    <source>
        <dbReference type="SAM" id="Phobius"/>
    </source>
</evidence>
<protein>
    <recommendedName>
        <fullName evidence="3">Sialidase domain-containing protein</fullName>
    </recommendedName>
</protein>
<evidence type="ECO:0000313" key="2">
    <source>
        <dbReference type="EMBL" id="SVD99939.1"/>
    </source>
</evidence>
<keyword evidence="1" id="KW-0812">Transmembrane</keyword>
<accession>A0A382ZX97</accession>
<reference evidence="2" key="1">
    <citation type="submission" date="2018-05" db="EMBL/GenBank/DDBJ databases">
        <authorList>
            <person name="Lanie J.A."/>
            <person name="Ng W.-L."/>
            <person name="Kazmierczak K.M."/>
            <person name="Andrzejewski T.M."/>
            <person name="Davidsen T.M."/>
            <person name="Wayne K.J."/>
            <person name="Tettelin H."/>
            <person name="Glass J.I."/>
            <person name="Rusch D."/>
            <person name="Podicherti R."/>
            <person name="Tsui H.-C.T."/>
            <person name="Winkler M.E."/>
        </authorList>
    </citation>
    <scope>NUCLEOTIDE SEQUENCE</scope>
</reference>
<keyword evidence="1" id="KW-1133">Transmembrane helix</keyword>
<proteinExistence type="predicted"/>
<keyword evidence="1" id="KW-0472">Membrane</keyword>
<dbReference type="AlphaFoldDB" id="A0A382ZX97"/>
<gene>
    <name evidence="2" type="ORF">METZ01_LOCUS452793</name>
</gene>